<feature type="transmembrane region" description="Helical" evidence="1">
    <location>
        <begin position="42"/>
        <end position="66"/>
    </location>
</feature>
<feature type="transmembrane region" description="Helical" evidence="1">
    <location>
        <begin position="162"/>
        <end position="182"/>
    </location>
</feature>
<feature type="transmembrane region" description="Helical" evidence="1">
    <location>
        <begin position="78"/>
        <end position="96"/>
    </location>
</feature>
<dbReference type="RefSeq" id="WP_186876198.1">
    <property type="nucleotide sequence ID" value="NZ_JACOPF010000002.1"/>
</dbReference>
<protein>
    <submittedName>
        <fullName evidence="2">ECF transporter S component</fullName>
    </submittedName>
</protein>
<dbReference type="EMBL" id="JACOPF010000002">
    <property type="protein sequence ID" value="MBC5689533.1"/>
    <property type="molecule type" value="Genomic_DNA"/>
</dbReference>
<feature type="transmembrane region" description="Helical" evidence="1">
    <location>
        <begin position="12"/>
        <end position="30"/>
    </location>
</feature>
<organism evidence="2 3">
    <name type="scientific">Mediterraneibacter hominis</name>
    <dbReference type="NCBI Taxonomy" id="2763054"/>
    <lineage>
        <taxon>Bacteria</taxon>
        <taxon>Bacillati</taxon>
        <taxon>Bacillota</taxon>
        <taxon>Clostridia</taxon>
        <taxon>Lachnospirales</taxon>
        <taxon>Lachnospiraceae</taxon>
        <taxon>Mediterraneibacter</taxon>
    </lineage>
</organism>
<accession>A0A923LIP2</accession>
<keyword evidence="1" id="KW-0472">Membrane</keyword>
<evidence type="ECO:0000313" key="2">
    <source>
        <dbReference type="EMBL" id="MBC5689533.1"/>
    </source>
</evidence>
<dbReference type="AlphaFoldDB" id="A0A923LIP2"/>
<name>A0A923LIP2_9FIRM</name>
<dbReference type="Proteomes" id="UP000652477">
    <property type="component" value="Unassembled WGS sequence"/>
</dbReference>
<reference evidence="2" key="1">
    <citation type="submission" date="2020-08" db="EMBL/GenBank/DDBJ databases">
        <title>Genome public.</title>
        <authorList>
            <person name="Liu C."/>
            <person name="Sun Q."/>
        </authorList>
    </citation>
    <scope>NUCLEOTIDE SEQUENCE</scope>
    <source>
        <strain evidence="2">NSJ-55</strain>
    </source>
</reference>
<keyword evidence="1" id="KW-0812">Transmembrane</keyword>
<evidence type="ECO:0000256" key="1">
    <source>
        <dbReference type="SAM" id="Phobius"/>
    </source>
</evidence>
<comment type="caution">
    <text evidence="2">The sequence shown here is derived from an EMBL/GenBank/DDBJ whole genome shotgun (WGS) entry which is preliminary data.</text>
</comment>
<gene>
    <name evidence="2" type="ORF">H8S37_11445</name>
</gene>
<feature type="transmembrane region" description="Helical" evidence="1">
    <location>
        <begin position="137"/>
        <end position="156"/>
    </location>
</feature>
<feature type="transmembrane region" description="Helical" evidence="1">
    <location>
        <begin position="108"/>
        <end position="130"/>
    </location>
</feature>
<sequence length="206" mass="21986">MKYKTHFLKHDFSMLAILVIPIGVAVNFVGGQTAAILKLPLYLDAIGTMFVSMLCGPWVGAAAGALSNLVSGVINPSVLPFIIVNIGVGLVTGFLANKNMFSSWWKWPISICIISAITIILSAPVVVLLYGGITGGGTSIITAVVMAAGVNIWTAFLGTEGIFTVLDRILSFIICLSVIRCIPPRILIKYKCGCTFIKNQNKLPPM</sequence>
<evidence type="ECO:0000313" key="3">
    <source>
        <dbReference type="Proteomes" id="UP000652477"/>
    </source>
</evidence>
<keyword evidence="3" id="KW-1185">Reference proteome</keyword>
<proteinExistence type="predicted"/>
<keyword evidence="1" id="KW-1133">Transmembrane helix</keyword>
<dbReference type="Gene3D" id="1.10.1760.20">
    <property type="match status" value="1"/>
</dbReference>